<dbReference type="PANTHER" id="PTHR36507">
    <property type="entry name" value="BLL1555 PROTEIN"/>
    <property type="match status" value="1"/>
</dbReference>
<keyword evidence="1" id="KW-0732">Signal</keyword>
<gene>
    <name evidence="2" type="ORF">BDZ31_000475</name>
</gene>
<reference evidence="2 3" key="1">
    <citation type="submission" date="2020-08" db="EMBL/GenBank/DDBJ databases">
        <title>Genomic Encyclopedia of Archaeal and Bacterial Type Strains, Phase II (KMG-II): from individual species to whole genera.</title>
        <authorList>
            <person name="Goeker M."/>
        </authorList>
    </citation>
    <scope>NUCLEOTIDE SEQUENCE [LARGE SCALE GENOMIC DNA]</scope>
    <source>
        <strain evidence="2 3">DSM 23288</strain>
    </source>
</reference>
<sequence length="114" mass="12358">MSARRRNRPLLALALVAAAGGAATLPGGVAQAATRTVTLRDIAFHPARVTIARGDRVVWRWRDGGIRHNVVSRSFRGTGARSSGSYGVTFRRAGTFRYRCTLHPGMDGTVVVRR</sequence>
<dbReference type="Gene3D" id="2.60.40.420">
    <property type="entry name" value="Cupredoxins - blue copper proteins"/>
    <property type="match status" value="1"/>
</dbReference>
<organism evidence="2 3">
    <name type="scientific">Conexibacter arvalis</name>
    <dbReference type="NCBI Taxonomy" id="912552"/>
    <lineage>
        <taxon>Bacteria</taxon>
        <taxon>Bacillati</taxon>
        <taxon>Actinomycetota</taxon>
        <taxon>Thermoleophilia</taxon>
        <taxon>Solirubrobacterales</taxon>
        <taxon>Conexibacteraceae</taxon>
        <taxon>Conexibacter</taxon>
    </lineage>
</organism>
<evidence type="ECO:0000256" key="1">
    <source>
        <dbReference type="SAM" id="SignalP"/>
    </source>
</evidence>
<evidence type="ECO:0000313" key="3">
    <source>
        <dbReference type="Proteomes" id="UP000585272"/>
    </source>
</evidence>
<dbReference type="Proteomes" id="UP000585272">
    <property type="component" value="Unassembled WGS sequence"/>
</dbReference>
<comment type="caution">
    <text evidence="2">The sequence shown here is derived from an EMBL/GenBank/DDBJ whole genome shotgun (WGS) entry which is preliminary data.</text>
</comment>
<feature type="chain" id="PRO_5032652768" evidence="1">
    <location>
        <begin position="33"/>
        <end position="114"/>
    </location>
</feature>
<accession>A0A840I8P8</accession>
<dbReference type="AlphaFoldDB" id="A0A840I8P8"/>
<name>A0A840I8P8_9ACTN</name>
<dbReference type="PANTHER" id="PTHR36507:SF1">
    <property type="entry name" value="BLL1555 PROTEIN"/>
    <property type="match status" value="1"/>
</dbReference>
<dbReference type="InterPro" id="IPR008972">
    <property type="entry name" value="Cupredoxin"/>
</dbReference>
<dbReference type="RefSeq" id="WP_183338604.1">
    <property type="nucleotide sequence ID" value="NZ_JACHNU010000001.1"/>
</dbReference>
<protein>
    <submittedName>
        <fullName evidence="2">Plastocyanin</fullName>
    </submittedName>
</protein>
<proteinExistence type="predicted"/>
<dbReference type="EMBL" id="JACHNU010000001">
    <property type="protein sequence ID" value="MBB4660902.1"/>
    <property type="molecule type" value="Genomic_DNA"/>
</dbReference>
<feature type="signal peptide" evidence="1">
    <location>
        <begin position="1"/>
        <end position="32"/>
    </location>
</feature>
<evidence type="ECO:0000313" key="2">
    <source>
        <dbReference type="EMBL" id="MBB4660902.1"/>
    </source>
</evidence>
<dbReference type="SUPFAM" id="SSF49503">
    <property type="entry name" value="Cupredoxins"/>
    <property type="match status" value="1"/>
</dbReference>
<dbReference type="InterPro" id="IPR052721">
    <property type="entry name" value="ET_Amicyanin"/>
</dbReference>
<keyword evidence="3" id="KW-1185">Reference proteome</keyword>